<evidence type="ECO:0000259" key="6">
    <source>
        <dbReference type="Pfam" id="PF02775"/>
    </source>
</evidence>
<evidence type="ECO:0000256" key="4">
    <source>
        <dbReference type="SAM" id="MobiDB-lite"/>
    </source>
</evidence>
<feature type="region of interest" description="Disordered" evidence="4">
    <location>
        <begin position="635"/>
        <end position="664"/>
    </location>
</feature>
<dbReference type="GO" id="GO:0009099">
    <property type="term" value="P:L-valine biosynthetic process"/>
    <property type="evidence" value="ECO:0007669"/>
    <property type="project" value="TreeGrafter"/>
</dbReference>
<sequence length="664" mass="70273">MNQRVMHHDSGTEAATANAPAAQNGTLRLTAAQALIRYLAAQRVATEDGKSTEPLFGGVFAIFGHGNVAGIGEALYQYRDELPTLRAHNEQAMAHGAIAYAKANFRRRMMAVTTSIGPGATNLVTAAALAHVNRLPVLLLPGDIFVSRAPDPVLQQVEDFHDGGLSANDALKPVSRYFDRIVHPAQLLTALPRALRVLTDAALCGPVTLALPQDVQAAAYDYPADFFAPRIVPFHAPAPVEHELAAALARLREARRPMIAAGGGVLYGRATEALRAFAATHGVPVAETQAGKGSLAWDDPLNMGALGVTGSPGANALAHEADCVLAVGTRLQDFTTGSNTLFTQADVIGINANAFDGLKHRGLVVQADAGRALAALSAQLKDWRADPAWTQRAHTLADRWRASVEQLTHAPQRENRLPYEADVIGAIQRSSAQSAANDIVVCAAGTLPAELHKLWRAGRPGAYHVEYGYSCMGYEIAGGLGVKLARPERDIIVMVGDGSYLMMNSEIATSVMLGAKLIVVVLDNRGYGCINRLQQACGGAPFNNLLVDCVQGPIGAPAVDFAAHARALGAHAEHAANIGELEAALQRARAADRTYVISIDTDPARTTDDGGWWWEVAVPEVSSRAGVRDARAQYETQLAARSATDGNARGTPGKPDKPGDKAHD</sequence>
<organism evidence="8 9">
    <name type="scientific">Paraburkholderia solisilvae</name>
    <dbReference type="NCBI Taxonomy" id="624376"/>
    <lineage>
        <taxon>Bacteria</taxon>
        <taxon>Pseudomonadati</taxon>
        <taxon>Pseudomonadota</taxon>
        <taxon>Betaproteobacteria</taxon>
        <taxon>Burkholderiales</taxon>
        <taxon>Burkholderiaceae</taxon>
        <taxon>Paraburkholderia</taxon>
    </lineage>
</organism>
<protein>
    <submittedName>
        <fullName evidence="8">3D-(3,5/4)-trihydroxycyclohexane-1,2-dione hydrolase</fullName>
        <ecNumber evidence="8">3.7.1.22</ecNumber>
    </submittedName>
</protein>
<feature type="domain" description="Thiamine pyrophosphate enzyme TPP-binding" evidence="6">
    <location>
        <begin position="444"/>
        <end position="598"/>
    </location>
</feature>
<dbReference type="InterPro" id="IPR030817">
    <property type="entry name" value="Myo_inos_IolD"/>
</dbReference>
<dbReference type="PROSITE" id="PS00187">
    <property type="entry name" value="TPP_ENZYMES"/>
    <property type="match status" value="1"/>
</dbReference>
<gene>
    <name evidence="8" type="primary">iolD</name>
    <name evidence="8" type="ORF">LMG29739_00614</name>
</gene>
<dbReference type="InterPro" id="IPR029035">
    <property type="entry name" value="DHS-like_NAD/FAD-binding_dom"/>
</dbReference>
<dbReference type="InterPro" id="IPR029061">
    <property type="entry name" value="THDP-binding"/>
</dbReference>
<feature type="compositionally biased region" description="Basic and acidic residues" evidence="4">
    <location>
        <begin position="654"/>
        <end position="664"/>
    </location>
</feature>
<evidence type="ECO:0000259" key="5">
    <source>
        <dbReference type="Pfam" id="PF00205"/>
    </source>
</evidence>
<dbReference type="Pfam" id="PF00205">
    <property type="entry name" value="TPP_enzyme_M"/>
    <property type="match status" value="1"/>
</dbReference>
<dbReference type="RefSeq" id="WP_175109291.1">
    <property type="nucleotide sequence ID" value="NZ_CADIKF010000003.1"/>
</dbReference>
<dbReference type="GO" id="GO:0000287">
    <property type="term" value="F:magnesium ion binding"/>
    <property type="evidence" value="ECO:0007669"/>
    <property type="project" value="InterPro"/>
</dbReference>
<comment type="similarity">
    <text evidence="1 3">Belongs to the TPP enzyme family.</text>
</comment>
<dbReference type="Gene3D" id="3.40.50.1220">
    <property type="entry name" value="TPP-binding domain"/>
    <property type="match status" value="1"/>
</dbReference>
<dbReference type="InterPro" id="IPR011766">
    <property type="entry name" value="TPP_enzyme_TPP-bd"/>
</dbReference>
<evidence type="ECO:0000256" key="2">
    <source>
        <dbReference type="ARBA" id="ARBA00023052"/>
    </source>
</evidence>
<name>A0A6J5D847_9BURK</name>
<dbReference type="NCBIfam" id="TIGR04377">
    <property type="entry name" value="myo_inos_iolD"/>
    <property type="match status" value="1"/>
</dbReference>
<dbReference type="Proteomes" id="UP000494329">
    <property type="component" value="Unassembled WGS sequence"/>
</dbReference>
<dbReference type="InterPro" id="IPR012001">
    <property type="entry name" value="Thiamin_PyroP_enz_TPP-bd_dom"/>
</dbReference>
<dbReference type="GO" id="GO:0050660">
    <property type="term" value="F:flavin adenine dinucleotide binding"/>
    <property type="evidence" value="ECO:0007669"/>
    <property type="project" value="TreeGrafter"/>
</dbReference>
<evidence type="ECO:0000313" key="9">
    <source>
        <dbReference type="Proteomes" id="UP000494329"/>
    </source>
</evidence>
<keyword evidence="9" id="KW-1185">Reference proteome</keyword>
<dbReference type="GO" id="GO:0003984">
    <property type="term" value="F:acetolactate synthase activity"/>
    <property type="evidence" value="ECO:0007669"/>
    <property type="project" value="TreeGrafter"/>
</dbReference>
<reference evidence="8 9" key="1">
    <citation type="submission" date="2020-04" db="EMBL/GenBank/DDBJ databases">
        <authorList>
            <person name="De Canck E."/>
        </authorList>
    </citation>
    <scope>NUCLEOTIDE SEQUENCE [LARGE SCALE GENOMIC DNA]</scope>
    <source>
        <strain evidence="8 9">LMG 29739</strain>
    </source>
</reference>
<dbReference type="CDD" id="cd02003">
    <property type="entry name" value="TPP_IolD"/>
    <property type="match status" value="1"/>
</dbReference>
<dbReference type="EMBL" id="CADIKF010000003">
    <property type="protein sequence ID" value="CAB3748876.1"/>
    <property type="molecule type" value="Genomic_DNA"/>
</dbReference>
<dbReference type="GO" id="GO:0102481">
    <property type="term" value="F:3D-(3,5/4)-trihydroxycyclohexane-1,2-dione hydrolase activity"/>
    <property type="evidence" value="ECO:0007669"/>
    <property type="project" value="UniProtKB-EC"/>
</dbReference>
<keyword evidence="2 3" id="KW-0786">Thiamine pyrophosphate</keyword>
<dbReference type="InterPro" id="IPR045229">
    <property type="entry name" value="TPP_enz"/>
</dbReference>
<dbReference type="InterPro" id="IPR000399">
    <property type="entry name" value="TPP-bd_CS"/>
</dbReference>
<evidence type="ECO:0000256" key="1">
    <source>
        <dbReference type="ARBA" id="ARBA00007812"/>
    </source>
</evidence>
<feature type="domain" description="Thiamine pyrophosphate enzyme central" evidence="5">
    <location>
        <begin position="245"/>
        <end position="376"/>
    </location>
</feature>
<proteinExistence type="inferred from homology"/>
<dbReference type="SUPFAM" id="SSF52467">
    <property type="entry name" value="DHS-like NAD/FAD-binding domain"/>
    <property type="match status" value="1"/>
</dbReference>
<dbReference type="Pfam" id="PF02775">
    <property type="entry name" value="TPP_enzyme_C"/>
    <property type="match status" value="1"/>
</dbReference>
<evidence type="ECO:0000256" key="3">
    <source>
        <dbReference type="RuleBase" id="RU362132"/>
    </source>
</evidence>
<keyword evidence="8" id="KW-0378">Hydrolase</keyword>
<dbReference type="GO" id="GO:0009097">
    <property type="term" value="P:isoleucine biosynthetic process"/>
    <property type="evidence" value="ECO:0007669"/>
    <property type="project" value="TreeGrafter"/>
</dbReference>
<dbReference type="GO" id="GO:0019310">
    <property type="term" value="P:inositol catabolic process"/>
    <property type="evidence" value="ECO:0007669"/>
    <property type="project" value="InterPro"/>
</dbReference>
<feature type="domain" description="Thiamine pyrophosphate enzyme N-terminal TPP-binding" evidence="7">
    <location>
        <begin position="70"/>
        <end position="155"/>
    </location>
</feature>
<dbReference type="PANTHER" id="PTHR18968">
    <property type="entry name" value="THIAMINE PYROPHOSPHATE ENZYMES"/>
    <property type="match status" value="1"/>
</dbReference>
<evidence type="ECO:0000259" key="7">
    <source>
        <dbReference type="Pfam" id="PF02776"/>
    </source>
</evidence>
<dbReference type="GO" id="GO:0030976">
    <property type="term" value="F:thiamine pyrophosphate binding"/>
    <property type="evidence" value="ECO:0007669"/>
    <property type="project" value="InterPro"/>
</dbReference>
<dbReference type="Gene3D" id="3.40.50.970">
    <property type="match status" value="2"/>
</dbReference>
<dbReference type="EC" id="3.7.1.22" evidence="8"/>
<dbReference type="SUPFAM" id="SSF52518">
    <property type="entry name" value="Thiamin diphosphate-binding fold (THDP-binding)"/>
    <property type="match status" value="2"/>
</dbReference>
<evidence type="ECO:0000313" key="8">
    <source>
        <dbReference type="EMBL" id="CAB3748876.1"/>
    </source>
</evidence>
<dbReference type="InterPro" id="IPR012000">
    <property type="entry name" value="Thiamin_PyroP_enz_cen_dom"/>
</dbReference>
<dbReference type="Pfam" id="PF02776">
    <property type="entry name" value="TPP_enzyme_N"/>
    <property type="match status" value="1"/>
</dbReference>
<dbReference type="CDD" id="cd07035">
    <property type="entry name" value="TPP_PYR_POX_like"/>
    <property type="match status" value="1"/>
</dbReference>
<accession>A0A6J5D847</accession>
<dbReference type="GO" id="GO:0005948">
    <property type="term" value="C:acetolactate synthase complex"/>
    <property type="evidence" value="ECO:0007669"/>
    <property type="project" value="TreeGrafter"/>
</dbReference>
<dbReference type="PANTHER" id="PTHR18968:SF9">
    <property type="entry name" value="3D-(3,5_4)-TRIHYDROXYCYCLOHEXANE-1,2-DIONE HYDROLASE"/>
    <property type="match status" value="1"/>
</dbReference>
<dbReference type="AlphaFoldDB" id="A0A6J5D847"/>